<evidence type="ECO:0000256" key="5">
    <source>
        <dbReference type="SAM" id="MobiDB-lite"/>
    </source>
</evidence>
<accession>A0ABS1NAU5</accession>
<comment type="subcellular location">
    <subcellularLocation>
        <location evidence="1">Membrane</location>
        <topology evidence="1">Multi-pass membrane protein</topology>
    </subcellularLocation>
</comment>
<feature type="transmembrane region" description="Helical" evidence="6">
    <location>
        <begin position="41"/>
        <end position="61"/>
    </location>
</feature>
<keyword evidence="2 6" id="KW-0812">Transmembrane</keyword>
<evidence type="ECO:0000256" key="3">
    <source>
        <dbReference type="ARBA" id="ARBA00022989"/>
    </source>
</evidence>
<feature type="transmembrane region" description="Helical" evidence="6">
    <location>
        <begin position="73"/>
        <end position="91"/>
    </location>
</feature>
<dbReference type="Proteomes" id="UP000634229">
    <property type="component" value="Unassembled WGS sequence"/>
</dbReference>
<evidence type="ECO:0000256" key="2">
    <source>
        <dbReference type="ARBA" id="ARBA00022692"/>
    </source>
</evidence>
<evidence type="ECO:0000313" key="7">
    <source>
        <dbReference type="EMBL" id="MBL1097205.1"/>
    </source>
</evidence>
<evidence type="ECO:0000256" key="4">
    <source>
        <dbReference type="ARBA" id="ARBA00023136"/>
    </source>
</evidence>
<dbReference type="Pfam" id="PF13564">
    <property type="entry name" value="DoxX_2"/>
    <property type="match status" value="1"/>
</dbReference>
<organism evidence="7 8">
    <name type="scientific">Streptomyces coffeae</name>
    <dbReference type="NCBI Taxonomy" id="621382"/>
    <lineage>
        <taxon>Bacteria</taxon>
        <taxon>Bacillati</taxon>
        <taxon>Actinomycetota</taxon>
        <taxon>Actinomycetes</taxon>
        <taxon>Kitasatosporales</taxon>
        <taxon>Streptomycetaceae</taxon>
        <taxon>Streptomyces</taxon>
    </lineage>
</organism>
<evidence type="ECO:0000256" key="6">
    <source>
        <dbReference type="SAM" id="Phobius"/>
    </source>
</evidence>
<reference evidence="7 8" key="1">
    <citation type="submission" date="2021-01" db="EMBL/GenBank/DDBJ databases">
        <title>WGS of actinomycetes isolated from Thailand.</title>
        <authorList>
            <person name="Thawai C."/>
        </authorList>
    </citation>
    <scope>NUCLEOTIDE SEQUENCE [LARGE SCALE GENOMIC DNA]</scope>
    <source>
        <strain evidence="7 8">CA1R205</strain>
    </source>
</reference>
<gene>
    <name evidence="7" type="ORF">JK363_11060</name>
</gene>
<sequence>MGDRRHHVVPRGVGAVQPSCGRGDRGNAARHSVVLPAVVDIATSLVPTAAVGLGLLMMGAGAVHVRRGEGPNVAVNAVLPAVAAVVAWGRFGPYAF</sequence>
<proteinExistence type="predicted"/>
<keyword evidence="8" id="KW-1185">Reference proteome</keyword>
<keyword evidence="4 6" id="KW-0472">Membrane</keyword>
<comment type="caution">
    <text evidence="7">The sequence shown here is derived from an EMBL/GenBank/DDBJ whole genome shotgun (WGS) entry which is preliminary data.</text>
</comment>
<feature type="region of interest" description="Disordered" evidence="5">
    <location>
        <begin position="1"/>
        <end position="26"/>
    </location>
</feature>
<keyword evidence="3 6" id="KW-1133">Transmembrane helix</keyword>
<dbReference type="InterPro" id="IPR032808">
    <property type="entry name" value="DoxX"/>
</dbReference>
<name>A0ABS1NAU5_9ACTN</name>
<protein>
    <submittedName>
        <fullName evidence="7">DoxX family protein</fullName>
    </submittedName>
</protein>
<evidence type="ECO:0000313" key="8">
    <source>
        <dbReference type="Proteomes" id="UP000634229"/>
    </source>
</evidence>
<evidence type="ECO:0000256" key="1">
    <source>
        <dbReference type="ARBA" id="ARBA00004141"/>
    </source>
</evidence>
<dbReference type="EMBL" id="JAERRF010000005">
    <property type="protein sequence ID" value="MBL1097205.1"/>
    <property type="molecule type" value="Genomic_DNA"/>
</dbReference>